<dbReference type="InterPro" id="IPR009048">
    <property type="entry name" value="A-macroglobulin_rcpt-bd"/>
</dbReference>
<evidence type="ECO:0000256" key="5">
    <source>
        <dbReference type="SAM" id="MobiDB-lite"/>
    </source>
</evidence>
<dbReference type="InterPro" id="IPR018933">
    <property type="entry name" value="Netrin_module_non-TIMP"/>
</dbReference>
<dbReference type="InterPro" id="IPR047565">
    <property type="entry name" value="Alpha-macroglob_thiol-ester_cl"/>
</dbReference>
<evidence type="ECO:0000259" key="7">
    <source>
        <dbReference type="PROSITE" id="PS50189"/>
    </source>
</evidence>
<dbReference type="PROSITE" id="PS00477">
    <property type="entry name" value="ALPHA_2_MACROGLOBULIN"/>
    <property type="match status" value="1"/>
</dbReference>
<dbReference type="SMART" id="SM01419">
    <property type="entry name" value="Thiol-ester_cl"/>
    <property type="match status" value="1"/>
</dbReference>
<dbReference type="Pfam" id="PF00207">
    <property type="entry name" value="A2M"/>
    <property type="match status" value="1"/>
</dbReference>
<dbReference type="SMART" id="SM01361">
    <property type="entry name" value="A2M_recep"/>
    <property type="match status" value="1"/>
</dbReference>
<dbReference type="SUPFAM" id="SSF50242">
    <property type="entry name" value="TIMP-like"/>
    <property type="match status" value="1"/>
</dbReference>
<dbReference type="InterPro" id="IPR041555">
    <property type="entry name" value="MG3"/>
</dbReference>
<dbReference type="Gene3D" id="2.40.50.120">
    <property type="match status" value="1"/>
</dbReference>
<dbReference type="InterPro" id="IPR008993">
    <property type="entry name" value="TIMP-like_OB-fold"/>
</dbReference>
<dbReference type="EMBL" id="CALNXK010000010">
    <property type="protein sequence ID" value="CAH3042859.1"/>
    <property type="molecule type" value="Genomic_DNA"/>
</dbReference>
<name>A0ABN8N6Q1_9CNID</name>
<evidence type="ECO:0000256" key="1">
    <source>
        <dbReference type="ARBA" id="ARBA00004613"/>
    </source>
</evidence>
<dbReference type="Pfam" id="PF17790">
    <property type="entry name" value="MG1"/>
    <property type="match status" value="1"/>
</dbReference>
<evidence type="ECO:0000256" key="4">
    <source>
        <dbReference type="ARBA" id="ARBA00023157"/>
    </source>
</evidence>
<dbReference type="InterPro" id="IPR036595">
    <property type="entry name" value="A-macroglobulin_rcpt-bd_sf"/>
</dbReference>
<dbReference type="InterPro" id="IPR002890">
    <property type="entry name" value="MG2"/>
</dbReference>
<keyword evidence="2" id="KW-0964">Secreted</keyword>
<dbReference type="SMART" id="SM01359">
    <property type="entry name" value="A2M_N_2"/>
    <property type="match status" value="1"/>
</dbReference>
<dbReference type="Gene3D" id="2.60.40.10">
    <property type="entry name" value="Immunoglobulins"/>
    <property type="match status" value="2"/>
</dbReference>
<proteinExistence type="predicted"/>
<accession>A0ABN8N6Q1</accession>
<evidence type="ECO:0000256" key="6">
    <source>
        <dbReference type="SAM" id="SignalP"/>
    </source>
</evidence>
<dbReference type="InterPro" id="IPR050473">
    <property type="entry name" value="A2M/Complement_sys"/>
</dbReference>
<dbReference type="InterPro" id="IPR040839">
    <property type="entry name" value="MG4"/>
</dbReference>
<comment type="caution">
    <text evidence="8">The sequence shown here is derived from an EMBL/GenBank/DDBJ whole genome shotgun (WGS) entry which is preliminary data.</text>
</comment>
<feature type="signal peptide" evidence="6">
    <location>
        <begin position="1"/>
        <end position="23"/>
    </location>
</feature>
<dbReference type="Gene3D" id="6.20.50.160">
    <property type="match status" value="1"/>
</dbReference>
<dbReference type="InterPro" id="IPR018081">
    <property type="entry name" value="Anaphylatoxin_comp_syst"/>
</dbReference>
<evidence type="ECO:0000256" key="3">
    <source>
        <dbReference type="ARBA" id="ARBA00022966"/>
    </source>
</evidence>
<comment type="subcellular location">
    <subcellularLocation>
        <location evidence="1">Secreted</location>
    </subcellularLocation>
</comment>
<dbReference type="InterPro" id="IPR013783">
    <property type="entry name" value="Ig-like_fold"/>
</dbReference>
<reference evidence="8 9" key="1">
    <citation type="submission" date="2022-05" db="EMBL/GenBank/DDBJ databases">
        <authorList>
            <consortium name="Genoscope - CEA"/>
            <person name="William W."/>
        </authorList>
    </citation>
    <scope>NUCLEOTIDE SEQUENCE [LARGE SCALE GENOMIC DNA]</scope>
</reference>
<dbReference type="Pfam" id="PF01835">
    <property type="entry name" value="MG2"/>
    <property type="match status" value="1"/>
</dbReference>
<keyword evidence="3" id="KW-0882">Thioester bond</keyword>
<dbReference type="Gene3D" id="2.20.130.20">
    <property type="match status" value="1"/>
</dbReference>
<protein>
    <recommendedName>
        <fullName evidence="7">NTR domain-containing protein</fullName>
    </recommendedName>
</protein>
<dbReference type="SUPFAM" id="SSF48239">
    <property type="entry name" value="Terpenoid cyclases/Protein prenyltransferases"/>
    <property type="match status" value="1"/>
</dbReference>
<dbReference type="InterPro" id="IPR011625">
    <property type="entry name" value="A2M_N_BRD"/>
</dbReference>
<dbReference type="Gene3D" id="2.60.40.690">
    <property type="entry name" value="Alpha-macroglobulin, receptor-binding domain"/>
    <property type="match status" value="2"/>
</dbReference>
<dbReference type="Proteomes" id="UP001159405">
    <property type="component" value="Unassembled WGS sequence"/>
</dbReference>
<dbReference type="PROSITE" id="PS50189">
    <property type="entry name" value="NTR"/>
    <property type="match status" value="1"/>
</dbReference>
<feature type="compositionally biased region" description="Basic residues" evidence="5">
    <location>
        <begin position="1434"/>
        <end position="1484"/>
    </location>
</feature>
<dbReference type="Pfam" id="PF17789">
    <property type="entry name" value="MG4"/>
    <property type="match status" value="1"/>
</dbReference>
<organism evidence="8 9">
    <name type="scientific">Porites lobata</name>
    <dbReference type="NCBI Taxonomy" id="104759"/>
    <lineage>
        <taxon>Eukaryota</taxon>
        <taxon>Metazoa</taxon>
        <taxon>Cnidaria</taxon>
        <taxon>Anthozoa</taxon>
        <taxon>Hexacorallia</taxon>
        <taxon>Scleractinia</taxon>
        <taxon>Fungiina</taxon>
        <taxon>Poritidae</taxon>
        <taxon>Porites</taxon>
    </lineage>
</organism>
<sequence>MAKHLDTMLRSILLLVAIGCISAKKYAIMAPNVLHIGVTEQVSIAIFDAGNPVNVKLYLQDFPHRRKTFSQVQGRVDQGSNIFLPVKVEPQDLPDTSSVDKQYVYLVAKSDDGHYQFQQEAKILLSYKDGMVFIQTDKPIYTPRQDVKIRIFPLDFGMKPSGRNITIMVLNPQGIRVQQWKDLDSSTGIISRRLELDDFILLGNWTITAIYGHQDVHNTSVQFEVKEYVLPRFSVRLRVPPYILKTDNQIRINITTRYTYGKPVIGTAVVNLAIAGRNGTSVPFAKHAIVLDQSGVTTLTERLQIIRDLPGNLWFPESSRLEVHVDVIEKATGNKESAGDMSCQFTSSPYLIKFANTAKYFKPGLRFVVKVALTYPNKQPARNVPMQIKAHGVQRDGAEIQLRKIDDDPNSRDFTDEHGEVEFVIDACSNCDPISIQVNTDDGKLQKDQNALANLLVMPFDPQGRPLIMVRQLTKPGKVGRKIQCESYRNVNDGPKRLSFVVVSRGRILSHNTTDPFDGMFRSWSFRISPQMSPSARLIGYYIDDNGNAVADSVLLEVEDSLPTEVTFPDAYKIQPDGSSVQLNEVQIQPGLPYRLGIKAPQGTRLGLLSVDQSVYLLRNDNRLTKKRIFKTAEALDLGCGVGGGNNNNDVFKNAGVVLMTANGVSEIDGRKDYGCGDGSSRKKRSAGDDAKMMKACCDMGKTNPTNKTCVKLAYDSRLGLPNRECRREFWKCCTSLYGTADMALLGRNAFGDGDFGPSDEEILDQTQVRSFFPETWIYDEKVVGRGGLVEMDVTIPDTITTWVMQAVAINNKTGLGLATPLRIVGFREYFISLKLPYSVKRGEQVSLLATVFNYHDQEMRAKLYIKGDKHFCSIAADDKLALIGKVDVPANDARSVAVPIVPKRIGEIEVQVSSILQIKIGNSYMNSAGDAVIRKLLVVPEGKEHQKSQSFVLDPMGHLSDKSNSAEKKAVKPTQAVFQSQKSLRRDGPLHIVEFSIDLKSHKDAVPASVGAFVYLTGNLLGPVVNTTIQGGLEKFFRQPTGCGEQNMIYLAPNVYVLGYLSATKQLSGNSEENAYRFIQSGYQRELNYRRNDKSFSAFGNRRPGSTWLTAFVMRVFCRAKQFPGINVDENLVCESVQWLIQNQRGDGALPEVHHVIHREMVGGIYGNEGDVAMTAFVLSTLAECKCNGVNSQAAIMRATQYLENQYRTLNRPYSMALTAYALSLVNSVEKFKANDRLVQNAVYDNAKQTRYWNAGGNALNVETAGYALLAQLQLGRTGYAGPIVTYMTSQRKGGAGFVSTQDTVVALQALAAYSDKTKGRGLDLRVKIRSELDINWKPAEIHITKENALLRRAIDVTRFLGGKLIVTAKGKGIGLLEVDVRYNLPSAKGEVCKFEITKPEIKEIKEKNPRKLFDPVGDQAADDGDDADDKPKKKKNKKSDKKRNKKKCRGKNKNKKRCKNNKPKKPKPTRKPPTRKPPKHQPVKSIHLKFCTRYMERGNTSMSIIDIGILTGFKPEQKSLQKLEDDLPELDKYEVSDRSLVLYLSEIPNDRHLCVNVQFDREYPVGVVQVVPIIVYDYYEPDESCSVFYGPDKHSPLKLGVCDIGARSCKCTQDECAQHDPPIGNIPKLINMACLSYNYVIKGKVVLIDEQNAMLEYVVQVVKIIKQGNKMLKDGDLIGLWKRGACQSPDLKENKEYLFMGRDEGERYELDKTSFVKLWPLKKGNKDKTTLDDFAAQLAC</sequence>
<dbReference type="SMART" id="SM01360">
    <property type="entry name" value="A2M"/>
    <property type="match status" value="1"/>
</dbReference>
<gene>
    <name evidence="8" type="ORF">PLOB_00000669</name>
</gene>
<keyword evidence="9" id="KW-1185">Reference proteome</keyword>
<dbReference type="Pfam" id="PF01759">
    <property type="entry name" value="NTR"/>
    <property type="match status" value="1"/>
</dbReference>
<dbReference type="SUPFAM" id="SSF49410">
    <property type="entry name" value="Alpha-macroglobulin receptor domain"/>
    <property type="match status" value="1"/>
</dbReference>
<evidence type="ECO:0000313" key="8">
    <source>
        <dbReference type="EMBL" id="CAH3042859.1"/>
    </source>
</evidence>
<dbReference type="SUPFAM" id="SSF47686">
    <property type="entry name" value="Anaphylotoxins (complement system)"/>
    <property type="match status" value="1"/>
</dbReference>
<feature type="region of interest" description="Disordered" evidence="5">
    <location>
        <begin position="1408"/>
        <end position="1485"/>
    </location>
</feature>
<dbReference type="Pfam" id="PF07677">
    <property type="entry name" value="A2M_recep"/>
    <property type="match status" value="1"/>
</dbReference>
<dbReference type="PANTHER" id="PTHR11412">
    <property type="entry name" value="MACROGLOBULIN / COMPLEMENT"/>
    <property type="match status" value="1"/>
</dbReference>
<dbReference type="InterPro" id="IPR001134">
    <property type="entry name" value="Netrin_domain"/>
</dbReference>
<keyword evidence="6" id="KW-0732">Signal</keyword>
<dbReference type="Gene3D" id="2.60.40.1930">
    <property type="match status" value="3"/>
</dbReference>
<dbReference type="InterPro" id="IPR041425">
    <property type="entry name" value="C3/4/5_MG1"/>
</dbReference>
<dbReference type="PANTHER" id="PTHR11412:SF166">
    <property type="entry name" value="NTR DOMAIN-CONTAINING PROTEIN"/>
    <property type="match status" value="1"/>
</dbReference>
<evidence type="ECO:0000313" key="9">
    <source>
        <dbReference type="Proteomes" id="UP001159405"/>
    </source>
</evidence>
<evidence type="ECO:0000256" key="2">
    <source>
        <dbReference type="ARBA" id="ARBA00022525"/>
    </source>
</evidence>
<dbReference type="Gene3D" id="2.60.120.1540">
    <property type="match status" value="1"/>
</dbReference>
<dbReference type="Pfam" id="PF17791">
    <property type="entry name" value="MG3"/>
    <property type="match status" value="1"/>
</dbReference>
<dbReference type="InterPro" id="IPR001599">
    <property type="entry name" value="Macroglobln_a2"/>
</dbReference>
<dbReference type="SMART" id="SM00643">
    <property type="entry name" value="C345C"/>
    <property type="match status" value="1"/>
</dbReference>
<dbReference type="InterPro" id="IPR011626">
    <property type="entry name" value="Alpha-macroglobulin_TED"/>
</dbReference>
<dbReference type="Gene3D" id="1.50.10.20">
    <property type="match status" value="1"/>
</dbReference>
<feature type="chain" id="PRO_5047516699" description="NTR domain-containing protein" evidence="6">
    <location>
        <begin position="24"/>
        <end position="1742"/>
    </location>
</feature>
<dbReference type="InterPro" id="IPR008930">
    <property type="entry name" value="Terpenoid_cyclase/PrenylTrfase"/>
</dbReference>
<dbReference type="InterPro" id="IPR019742">
    <property type="entry name" value="MacrogloblnA2_CS"/>
</dbReference>
<feature type="domain" description="NTR" evidence="7">
    <location>
        <begin position="1618"/>
        <end position="1742"/>
    </location>
</feature>
<keyword evidence="4" id="KW-1015">Disulfide bond</keyword>
<dbReference type="Pfam" id="PF07678">
    <property type="entry name" value="TED_complement"/>
    <property type="match status" value="1"/>
</dbReference>
<dbReference type="CDD" id="cd02896">
    <property type="entry name" value="complement_C3_C4_C5"/>
    <property type="match status" value="1"/>
</dbReference>
<dbReference type="Gene3D" id="2.60.40.1940">
    <property type="match status" value="1"/>
</dbReference>
<dbReference type="Pfam" id="PF07703">
    <property type="entry name" value="A2M_BRD"/>
    <property type="match status" value="1"/>
</dbReference>